<accession>A0A519BHQ6</accession>
<feature type="transmembrane region" description="Helical" evidence="2">
    <location>
        <begin position="71"/>
        <end position="90"/>
    </location>
</feature>
<keyword evidence="2" id="KW-0472">Membrane</keyword>
<sequence>MGFSLNLVFFIFNIINIILQAYMWIIIIKALVSWVNPDPYNPIIRFLNDITEPVLRKVRAVIPIGNIGIDLSPIIVIFAIYILQMLLAYLQNDLVSYLISMKI</sequence>
<dbReference type="Proteomes" id="UP000316562">
    <property type="component" value="Unassembled WGS sequence"/>
</dbReference>
<comment type="similarity">
    <text evidence="1">Belongs to the YggT family.</text>
</comment>
<keyword evidence="2" id="KW-0812">Transmembrane</keyword>
<dbReference type="Pfam" id="PF02325">
    <property type="entry name" value="CCB3_YggT"/>
    <property type="match status" value="1"/>
</dbReference>
<protein>
    <submittedName>
        <fullName evidence="3">YggT family protein</fullName>
    </submittedName>
</protein>
<comment type="caution">
    <text evidence="3">The sequence shown here is derived from an EMBL/GenBank/DDBJ whole genome shotgun (WGS) entry which is preliminary data.</text>
</comment>
<dbReference type="PANTHER" id="PTHR33219:SF14">
    <property type="entry name" value="PROTEIN COFACTOR ASSEMBLY OF COMPLEX C SUBUNIT B CCB3, CHLOROPLASTIC-RELATED"/>
    <property type="match status" value="1"/>
</dbReference>
<dbReference type="EMBL" id="SGBC01000001">
    <property type="protein sequence ID" value="RZD16782.1"/>
    <property type="molecule type" value="Genomic_DNA"/>
</dbReference>
<keyword evidence="2" id="KW-1133">Transmembrane helix</keyword>
<evidence type="ECO:0000256" key="2">
    <source>
        <dbReference type="SAM" id="Phobius"/>
    </source>
</evidence>
<proteinExistence type="inferred from homology"/>
<evidence type="ECO:0000256" key="1">
    <source>
        <dbReference type="ARBA" id="ARBA00010894"/>
    </source>
</evidence>
<dbReference type="PANTHER" id="PTHR33219">
    <property type="entry name" value="YLMG HOMOLOG PROTEIN 2, CHLOROPLASTIC"/>
    <property type="match status" value="1"/>
</dbReference>
<name>A0A519BHQ6_ACIG2</name>
<evidence type="ECO:0000313" key="4">
    <source>
        <dbReference type="Proteomes" id="UP000316562"/>
    </source>
</evidence>
<dbReference type="GO" id="GO:0016020">
    <property type="term" value="C:membrane"/>
    <property type="evidence" value="ECO:0007669"/>
    <property type="project" value="InterPro"/>
</dbReference>
<dbReference type="AlphaFoldDB" id="A0A519BHQ6"/>
<reference evidence="3 4" key="1">
    <citation type="journal article" date="2019" name="ISME J.">
        <title>Insights into ecological role of a new deltaproteobacterial order Candidatus Acidulodesulfobacterales by metagenomics and metatranscriptomics.</title>
        <authorList>
            <person name="Tan S."/>
            <person name="Liu J."/>
            <person name="Fang Y."/>
            <person name="Hedlund B.P."/>
            <person name="Lian Z.H."/>
            <person name="Huang L.Y."/>
            <person name="Li J.T."/>
            <person name="Huang L.N."/>
            <person name="Li W.J."/>
            <person name="Jiang H.C."/>
            <person name="Dong H.L."/>
            <person name="Shu W.S."/>
        </authorList>
    </citation>
    <scope>NUCLEOTIDE SEQUENCE [LARGE SCALE GENOMIC DNA]</scope>
    <source>
        <strain evidence="3">AP2</strain>
    </source>
</reference>
<feature type="transmembrane region" description="Helical" evidence="2">
    <location>
        <begin position="7"/>
        <end position="32"/>
    </location>
</feature>
<organism evidence="3 4">
    <name type="scientific">Acididesulfobacter guangdongensis</name>
    <dbReference type="NCBI Taxonomy" id="2597225"/>
    <lineage>
        <taxon>Bacteria</taxon>
        <taxon>Deltaproteobacteria</taxon>
        <taxon>Candidatus Acidulodesulfobacterales</taxon>
        <taxon>Candidatus Acididesulfobacter</taxon>
    </lineage>
</organism>
<gene>
    <name evidence="3" type="ORF">EVJ46_00640</name>
</gene>
<dbReference type="InterPro" id="IPR003425">
    <property type="entry name" value="CCB3/YggT"/>
</dbReference>
<evidence type="ECO:0000313" key="3">
    <source>
        <dbReference type="EMBL" id="RZD16782.1"/>
    </source>
</evidence>